<evidence type="ECO:0000313" key="2">
    <source>
        <dbReference type="EMBL" id="MBW75256.1"/>
    </source>
</evidence>
<sequence length="80" mass="8515">MANACFGDVFLFVSIVALITGIQGHAAGVGVQILNGKLTKIVLLRMRWKCPSFRVSTSVVIAPLSHLGTSKGRETGFHSC</sequence>
<reference evidence="2" key="1">
    <citation type="submission" date="2018-01" db="EMBL/GenBank/DDBJ databases">
        <title>An insight into the sialome of Amazonian anophelines.</title>
        <authorList>
            <person name="Ribeiro J.M."/>
            <person name="Scarpassa V."/>
            <person name="Calvo E."/>
        </authorList>
    </citation>
    <scope>NUCLEOTIDE SEQUENCE</scope>
</reference>
<feature type="signal peptide" evidence="1">
    <location>
        <begin position="1"/>
        <end position="21"/>
    </location>
</feature>
<organism evidence="2">
    <name type="scientific">Anopheles darlingi</name>
    <name type="common">Mosquito</name>
    <dbReference type="NCBI Taxonomy" id="43151"/>
    <lineage>
        <taxon>Eukaryota</taxon>
        <taxon>Metazoa</taxon>
        <taxon>Ecdysozoa</taxon>
        <taxon>Arthropoda</taxon>
        <taxon>Hexapoda</taxon>
        <taxon>Insecta</taxon>
        <taxon>Pterygota</taxon>
        <taxon>Neoptera</taxon>
        <taxon>Endopterygota</taxon>
        <taxon>Diptera</taxon>
        <taxon>Nematocera</taxon>
        <taxon>Culicoidea</taxon>
        <taxon>Culicidae</taxon>
        <taxon>Anophelinae</taxon>
        <taxon>Anopheles</taxon>
    </lineage>
</organism>
<accession>A0A2M4DCK2</accession>
<dbReference type="AlphaFoldDB" id="A0A2M4DCK2"/>
<proteinExistence type="predicted"/>
<feature type="chain" id="PRO_5014772927" evidence="1">
    <location>
        <begin position="22"/>
        <end position="80"/>
    </location>
</feature>
<evidence type="ECO:0000256" key="1">
    <source>
        <dbReference type="SAM" id="SignalP"/>
    </source>
</evidence>
<protein>
    <submittedName>
        <fullName evidence="2">Putative secreted protein</fullName>
    </submittedName>
</protein>
<name>A0A2M4DCK2_ANODA</name>
<keyword evidence="1" id="KW-0732">Signal</keyword>
<dbReference type="EMBL" id="GGFL01011078">
    <property type="protein sequence ID" value="MBW75256.1"/>
    <property type="molecule type" value="Transcribed_RNA"/>
</dbReference>